<dbReference type="InterPro" id="IPR011990">
    <property type="entry name" value="TPR-like_helical_dom_sf"/>
</dbReference>
<dbReference type="OrthoDB" id="358807at2"/>
<evidence type="ECO:0000256" key="2">
    <source>
        <dbReference type="ARBA" id="ARBA00022803"/>
    </source>
</evidence>
<evidence type="ECO:0000256" key="1">
    <source>
        <dbReference type="ARBA" id="ARBA00022737"/>
    </source>
</evidence>
<organism evidence="4 5">
    <name type="scientific">Clostridium thermobutyricum DSM 4928</name>
    <dbReference type="NCBI Taxonomy" id="1121339"/>
    <lineage>
        <taxon>Bacteria</taxon>
        <taxon>Bacillati</taxon>
        <taxon>Bacillota</taxon>
        <taxon>Clostridia</taxon>
        <taxon>Eubacteriales</taxon>
        <taxon>Clostridiaceae</taxon>
        <taxon>Clostridium</taxon>
    </lineage>
</organism>
<dbReference type="InterPro" id="IPR051685">
    <property type="entry name" value="Ycf3/AcsC/BcsC/TPR_MFPF"/>
</dbReference>
<sequence length="363" mass="42397">MDYRSVFKEKLGKLLFLEVEKEGFKKMVKIPEYIQFEKEDLFLPISSEYLTENIGDKVKINNLPIYYIIEGILLTLGADKEIGFRNDYIKLMMQIPEAEECGKSLVAKKVNEDKLVDAYLILKGLLTSFEEEEYMKKLLLIGVSIREENKDFEDILLEDIEYAKKNFEKLKEPYLYKSIIYRDLGDYQGARVEVNEYLIRGGEQTPEIEMLMRDIENITSYEEAIELLEKDTEKAIGIFLDLVEKFDTNPLIYYYLGVGYRKIGKHEKAIEYLLESLRIDSGILEVVNEIGINYACLGAYEEAEKYLRKAFEASREVEICTNLIMCYINLGRLEDAKAHLEIAEKLDKDDEIVIKIRKFLDKK</sequence>
<dbReference type="Pfam" id="PF14559">
    <property type="entry name" value="TPR_19"/>
    <property type="match status" value="1"/>
</dbReference>
<dbReference type="PANTHER" id="PTHR44943">
    <property type="entry name" value="CELLULOSE SYNTHASE OPERON PROTEIN C"/>
    <property type="match status" value="1"/>
</dbReference>
<gene>
    <name evidence="4" type="ORF">CLTHE_15380</name>
</gene>
<dbReference type="SMART" id="SM00028">
    <property type="entry name" value="TPR"/>
    <property type="match status" value="3"/>
</dbReference>
<dbReference type="AlphaFoldDB" id="A0A1V4SWM1"/>
<accession>A0A1V4SWM1</accession>
<dbReference type="InterPro" id="IPR013105">
    <property type="entry name" value="TPR_2"/>
</dbReference>
<protein>
    <submittedName>
        <fullName evidence="4">Tetratricopeptide repeat protein</fullName>
    </submittedName>
</protein>
<dbReference type="SUPFAM" id="SSF48452">
    <property type="entry name" value="TPR-like"/>
    <property type="match status" value="1"/>
</dbReference>
<name>A0A1V4SWM1_9CLOT</name>
<evidence type="ECO:0000313" key="5">
    <source>
        <dbReference type="Proteomes" id="UP000191448"/>
    </source>
</evidence>
<keyword evidence="1" id="KW-0677">Repeat</keyword>
<evidence type="ECO:0000313" key="4">
    <source>
        <dbReference type="EMBL" id="OPX47966.1"/>
    </source>
</evidence>
<keyword evidence="2 3" id="KW-0802">TPR repeat</keyword>
<dbReference type="PANTHER" id="PTHR44943:SF8">
    <property type="entry name" value="TPR REPEAT-CONTAINING PROTEIN MJ0263"/>
    <property type="match status" value="1"/>
</dbReference>
<proteinExistence type="predicted"/>
<evidence type="ECO:0000256" key="3">
    <source>
        <dbReference type="PROSITE-ProRule" id="PRU00339"/>
    </source>
</evidence>
<reference evidence="4 5" key="1">
    <citation type="submission" date="2016-02" db="EMBL/GenBank/DDBJ databases">
        <title>Genome sequence of Clostridium thermobutyricum DSM 4928.</title>
        <authorList>
            <person name="Poehlein A."/>
            <person name="Daniel R."/>
        </authorList>
    </citation>
    <scope>NUCLEOTIDE SEQUENCE [LARGE SCALE GENOMIC DNA]</scope>
    <source>
        <strain evidence="4 5">DSM 4928</strain>
    </source>
</reference>
<feature type="repeat" description="TPR" evidence="3">
    <location>
        <begin position="250"/>
        <end position="283"/>
    </location>
</feature>
<comment type="caution">
    <text evidence="4">The sequence shown here is derived from an EMBL/GenBank/DDBJ whole genome shotgun (WGS) entry which is preliminary data.</text>
</comment>
<dbReference type="InterPro" id="IPR019734">
    <property type="entry name" value="TPR_rpt"/>
</dbReference>
<dbReference type="RefSeq" id="WP_002597674.1">
    <property type="nucleotide sequence ID" value="NZ_LTAY01000037.1"/>
</dbReference>
<dbReference type="EMBL" id="LTAY01000037">
    <property type="protein sequence ID" value="OPX47966.1"/>
    <property type="molecule type" value="Genomic_DNA"/>
</dbReference>
<dbReference type="Pfam" id="PF07719">
    <property type="entry name" value="TPR_2"/>
    <property type="match status" value="1"/>
</dbReference>
<dbReference type="Proteomes" id="UP000191448">
    <property type="component" value="Unassembled WGS sequence"/>
</dbReference>
<dbReference type="PROSITE" id="PS50005">
    <property type="entry name" value="TPR"/>
    <property type="match status" value="1"/>
</dbReference>
<dbReference type="Gene3D" id="1.25.40.10">
    <property type="entry name" value="Tetratricopeptide repeat domain"/>
    <property type="match status" value="1"/>
</dbReference>